<reference evidence="1 2" key="1">
    <citation type="journal article" date="2022" name="DNA Res.">
        <title>Chromosomal-level genome assembly of the orchid tree Bauhinia variegata (Leguminosae; Cercidoideae) supports the allotetraploid origin hypothesis of Bauhinia.</title>
        <authorList>
            <person name="Zhong Y."/>
            <person name="Chen Y."/>
            <person name="Zheng D."/>
            <person name="Pang J."/>
            <person name="Liu Y."/>
            <person name="Luo S."/>
            <person name="Meng S."/>
            <person name="Qian L."/>
            <person name="Wei D."/>
            <person name="Dai S."/>
            <person name="Zhou R."/>
        </authorList>
    </citation>
    <scope>NUCLEOTIDE SEQUENCE [LARGE SCALE GENOMIC DNA]</scope>
    <source>
        <strain evidence="1">BV-YZ2020</strain>
    </source>
</reference>
<organism evidence="1 2">
    <name type="scientific">Bauhinia variegata</name>
    <name type="common">Purple orchid tree</name>
    <name type="synonym">Phanera variegata</name>
    <dbReference type="NCBI Taxonomy" id="167791"/>
    <lineage>
        <taxon>Eukaryota</taxon>
        <taxon>Viridiplantae</taxon>
        <taxon>Streptophyta</taxon>
        <taxon>Embryophyta</taxon>
        <taxon>Tracheophyta</taxon>
        <taxon>Spermatophyta</taxon>
        <taxon>Magnoliopsida</taxon>
        <taxon>eudicotyledons</taxon>
        <taxon>Gunneridae</taxon>
        <taxon>Pentapetalae</taxon>
        <taxon>rosids</taxon>
        <taxon>fabids</taxon>
        <taxon>Fabales</taxon>
        <taxon>Fabaceae</taxon>
        <taxon>Cercidoideae</taxon>
        <taxon>Cercideae</taxon>
        <taxon>Bauhiniinae</taxon>
        <taxon>Bauhinia</taxon>
    </lineage>
</organism>
<accession>A0ACB9MZU6</accession>
<dbReference type="Proteomes" id="UP000828941">
    <property type="component" value="Chromosome 8"/>
</dbReference>
<comment type="caution">
    <text evidence="1">The sequence shown here is derived from an EMBL/GenBank/DDBJ whole genome shotgun (WGS) entry which is preliminary data.</text>
</comment>
<evidence type="ECO:0000313" key="2">
    <source>
        <dbReference type="Proteomes" id="UP000828941"/>
    </source>
</evidence>
<name>A0ACB9MZU6_BAUVA</name>
<evidence type="ECO:0000313" key="1">
    <source>
        <dbReference type="EMBL" id="KAI4329132.1"/>
    </source>
</evidence>
<protein>
    <submittedName>
        <fullName evidence="1">Uncharacterized protein</fullName>
    </submittedName>
</protein>
<keyword evidence="2" id="KW-1185">Reference proteome</keyword>
<sequence>MDLKADDPKSQVENGELIAEQEPLSKKEKKKKKKRLPPVQAKVQILRDHPEKIPPLVGYFPSGYSPQISPDNESEDGSDSTRVGVYRNKNMPKRLQLVVSPAGSSVDFVGTSYSGEAAAGQRCLYALGVLDKETQTLKVVPIAANKVFRLDPRVKGVEYTDKGPKGEISERKADNSKRLINLFGTKKDQEKVRKVEAFNQADDPDSQKSLDVKMKSVAVNKQALESTDAHISHNIPPYNVAATTPQEAYLLDKIILKGDWDYLEDIFNLLYLEQADFSAYPTFICQRIERLREIQDETEKKQLCCIFSYINHLIKFKELHSLDGFSSAKGHKIPSILRHRFSTMFGGSDKKTLPSEKIKLLISYVLVLTLFVDDFRTDFSGIAKDLRMTEVALRPYYENLGCKISRKNNVNYATLNVPLEFPTTRLRKRRR</sequence>
<gene>
    <name evidence="1" type="ORF">L6164_021428</name>
</gene>
<proteinExistence type="predicted"/>
<dbReference type="EMBL" id="CM039433">
    <property type="protein sequence ID" value="KAI4329132.1"/>
    <property type="molecule type" value="Genomic_DNA"/>
</dbReference>